<dbReference type="Gene3D" id="3.40.50.200">
    <property type="entry name" value="Peptidase S8/S53 domain"/>
    <property type="match status" value="1"/>
</dbReference>
<keyword evidence="6 15" id="KW-0645">Protease</keyword>
<evidence type="ECO:0000256" key="3">
    <source>
        <dbReference type="ARBA" id="ARBA00004239"/>
    </source>
</evidence>
<dbReference type="CDD" id="cd11377">
    <property type="entry name" value="Pro-peptidase_S53"/>
    <property type="match status" value="1"/>
</dbReference>
<feature type="chain" id="PRO_5007883880" description="tripeptidyl-peptidase II" evidence="16">
    <location>
        <begin position="21"/>
        <end position="616"/>
    </location>
</feature>
<evidence type="ECO:0000313" key="19">
    <source>
        <dbReference type="Proteomes" id="UP000243498"/>
    </source>
</evidence>
<evidence type="ECO:0000256" key="4">
    <source>
        <dbReference type="ARBA" id="ARBA00012462"/>
    </source>
</evidence>
<name>A0A167AYI7_METRR</name>
<dbReference type="Pfam" id="PF09286">
    <property type="entry name" value="Pro-kuma_activ"/>
    <property type="match status" value="1"/>
</dbReference>
<keyword evidence="13" id="KW-0865">Zymogen</keyword>
<keyword evidence="11 15" id="KW-0106">Calcium</keyword>
<dbReference type="AlphaFoldDB" id="A0A167AYI7"/>
<evidence type="ECO:0000256" key="14">
    <source>
        <dbReference type="ARBA" id="ARBA00023180"/>
    </source>
</evidence>
<evidence type="ECO:0000256" key="12">
    <source>
        <dbReference type="ARBA" id="ARBA00023026"/>
    </source>
</evidence>
<dbReference type="InterPro" id="IPR000209">
    <property type="entry name" value="Peptidase_S8/S53_dom"/>
</dbReference>
<keyword evidence="8 16" id="KW-0732">Signal</keyword>
<keyword evidence="19" id="KW-1185">Reference proteome</keyword>
<comment type="subcellular location">
    <subcellularLocation>
        <location evidence="3">Secreted</location>
        <location evidence="3">Extracellular space</location>
    </subcellularLocation>
</comment>
<keyword evidence="9 15" id="KW-0378">Hydrolase</keyword>
<dbReference type="GO" id="GO:0046872">
    <property type="term" value="F:metal ion binding"/>
    <property type="evidence" value="ECO:0007669"/>
    <property type="project" value="UniProtKB-UniRule"/>
</dbReference>
<evidence type="ECO:0000256" key="7">
    <source>
        <dbReference type="ARBA" id="ARBA00022723"/>
    </source>
</evidence>
<dbReference type="GO" id="GO:0008240">
    <property type="term" value="F:tripeptidyl-peptidase activity"/>
    <property type="evidence" value="ECO:0007669"/>
    <property type="project" value="UniProtKB-EC"/>
</dbReference>
<dbReference type="PROSITE" id="PS51695">
    <property type="entry name" value="SEDOLISIN"/>
    <property type="match status" value="1"/>
</dbReference>
<comment type="catalytic activity">
    <reaction evidence="1">
        <text>Release of an N-terminal tripeptide from a polypeptide.</text>
        <dbReference type="EC" id="3.4.14.10"/>
    </reaction>
</comment>
<feature type="active site" description="Charge relay system" evidence="15">
    <location>
        <position position="287"/>
    </location>
</feature>
<dbReference type="InterPro" id="IPR030400">
    <property type="entry name" value="Sedolisin_dom"/>
</dbReference>
<evidence type="ECO:0000256" key="15">
    <source>
        <dbReference type="PROSITE-ProRule" id="PRU01032"/>
    </source>
</evidence>
<dbReference type="InterPro" id="IPR050819">
    <property type="entry name" value="Tripeptidyl-peptidase_I"/>
</dbReference>
<dbReference type="OMA" id="VTITPDC"/>
<feature type="domain" description="Peptidase S53" evidence="17">
    <location>
        <begin position="212"/>
        <end position="599"/>
    </location>
</feature>
<keyword evidence="5" id="KW-0964">Secreted</keyword>
<feature type="binding site" evidence="15">
    <location>
        <position position="545"/>
    </location>
    <ligand>
        <name>Ca(2+)</name>
        <dbReference type="ChEBI" id="CHEBI:29108"/>
    </ligand>
</feature>
<dbReference type="STRING" id="1081105.A0A167AYI7"/>
<dbReference type="OrthoDB" id="409122at2759"/>
<evidence type="ECO:0000256" key="8">
    <source>
        <dbReference type="ARBA" id="ARBA00022729"/>
    </source>
</evidence>
<feature type="active site" description="Charge relay system" evidence="15">
    <location>
        <position position="291"/>
    </location>
</feature>
<evidence type="ECO:0000313" key="18">
    <source>
        <dbReference type="EMBL" id="OAA39460.1"/>
    </source>
</evidence>
<evidence type="ECO:0000256" key="5">
    <source>
        <dbReference type="ARBA" id="ARBA00022525"/>
    </source>
</evidence>
<evidence type="ECO:0000256" key="13">
    <source>
        <dbReference type="ARBA" id="ARBA00023145"/>
    </source>
</evidence>
<feature type="binding site" evidence="15">
    <location>
        <position position="579"/>
    </location>
    <ligand>
        <name>Ca(2+)</name>
        <dbReference type="ChEBI" id="CHEBI:29108"/>
    </ligand>
</feature>
<reference evidence="18 19" key="1">
    <citation type="journal article" date="2016" name="Genome Biol. Evol.">
        <title>Divergent and convergent evolution of fungal pathogenicity.</title>
        <authorList>
            <person name="Shang Y."/>
            <person name="Xiao G."/>
            <person name="Zheng P."/>
            <person name="Cen K."/>
            <person name="Zhan S."/>
            <person name="Wang C."/>
        </authorList>
    </citation>
    <scope>NUCLEOTIDE SEQUENCE [LARGE SCALE GENOMIC DNA]</scope>
    <source>
        <strain evidence="18 19">RCEF 4871</strain>
    </source>
</reference>
<accession>A0A167AYI7</accession>
<organism evidence="18 19">
    <name type="scientific">Metarhizium rileyi (strain RCEF 4871)</name>
    <name type="common">Nomuraea rileyi</name>
    <dbReference type="NCBI Taxonomy" id="1649241"/>
    <lineage>
        <taxon>Eukaryota</taxon>
        <taxon>Fungi</taxon>
        <taxon>Dikarya</taxon>
        <taxon>Ascomycota</taxon>
        <taxon>Pezizomycotina</taxon>
        <taxon>Sordariomycetes</taxon>
        <taxon>Hypocreomycetidae</taxon>
        <taxon>Hypocreales</taxon>
        <taxon>Clavicipitaceae</taxon>
        <taxon>Metarhizium</taxon>
    </lineage>
</organism>
<keyword evidence="12" id="KW-0843">Virulence</keyword>
<keyword evidence="10 15" id="KW-0720">Serine protease</keyword>
<dbReference type="CDD" id="cd04056">
    <property type="entry name" value="Peptidases_S53"/>
    <property type="match status" value="1"/>
</dbReference>
<protein>
    <recommendedName>
        <fullName evidence="4">tripeptidyl-peptidase II</fullName>
        <ecNumber evidence="4">3.4.14.10</ecNumber>
    </recommendedName>
</protein>
<dbReference type="GO" id="GO:0005576">
    <property type="term" value="C:extracellular region"/>
    <property type="evidence" value="ECO:0007669"/>
    <property type="project" value="UniProtKB-SubCell"/>
</dbReference>
<dbReference type="GO" id="GO:0006508">
    <property type="term" value="P:proteolysis"/>
    <property type="evidence" value="ECO:0007669"/>
    <property type="project" value="UniProtKB-KW"/>
</dbReference>
<dbReference type="PANTHER" id="PTHR14218">
    <property type="entry name" value="PROTEASE S8 TRIPEPTIDYL PEPTIDASE I CLN2"/>
    <property type="match status" value="1"/>
</dbReference>
<dbReference type="Proteomes" id="UP000243498">
    <property type="component" value="Unassembled WGS sequence"/>
</dbReference>
<keyword evidence="14" id="KW-0325">Glycoprotein</keyword>
<proteinExistence type="predicted"/>
<dbReference type="InterPro" id="IPR015366">
    <property type="entry name" value="S53_propep"/>
</dbReference>
<dbReference type="EMBL" id="AZHC01000022">
    <property type="protein sequence ID" value="OAA39460.1"/>
    <property type="molecule type" value="Genomic_DNA"/>
</dbReference>
<evidence type="ECO:0000256" key="9">
    <source>
        <dbReference type="ARBA" id="ARBA00022801"/>
    </source>
</evidence>
<evidence type="ECO:0000256" key="11">
    <source>
        <dbReference type="ARBA" id="ARBA00022837"/>
    </source>
</evidence>
<dbReference type="EC" id="3.4.14.10" evidence="4"/>
<feature type="binding site" evidence="15">
    <location>
        <position position="546"/>
    </location>
    <ligand>
        <name>Ca(2+)</name>
        <dbReference type="ChEBI" id="CHEBI:29108"/>
    </ligand>
</feature>
<keyword evidence="7 15" id="KW-0479">Metal-binding</keyword>
<dbReference type="GO" id="GO:0004252">
    <property type="term" value="F:serine-type endopeptidase activity"/>
    <property type="evidence" value="ECO:0007669"/>
    <property type="project" value="UniProtKB-UniRule"/>
</dbReference>
<dbReference type="SMART" id="SM00944">
    <property type="entry name" value="Pro-kuma_activ"/>
    <property type="match status" value="1"/>
</dbReference>
<dbReference type="InterPro" id="IPR036852">
    <property type="entry name" value="Peptidase_S8/S53_dom_sf"/>
</dbReference>
<evidence type="ECO:0000256" key="6">
    <source>
        <dbReference type="ARBA" id="ARBA00022670"/>
    </source>
</evidence>
<dbReference type="SUPFAM" id="SSF52743">
    <property type="entry name" value="Subtilisin-like"/>
    <property type="match status" value="1"/>
</dbReference>
<evidence type="ECO:0000256" key="10">
    <source>
        <dbReference type="ARBA" id="ARBA00022825"/>
    </source>
</evidence>
<evidence type="ECO:0000256" key="2">
    <source>
        <dbReference type="ARBA" id="ARBA00002451"/>
    </source>
</evidence>
<dbReference type="Pfam" id="PF00082">
    <property type="entry name" value="Peptidase_S8"/>
    <property type="match status" value="1"/>
</dbReference>
<evidence type="ECO:0000256" key="16">
    <source>
        <dbReference type="SAM" id="SignalP"/>
    </source>
</evidence>
<evidence type="ECO:0000256" key="1">
    <source>
        <dbReference type="ARBA" id="ARBA00001910"/>
    </source>
</evidence>
<comment type="function">
    <text evidence="2">Secreted tripeptidyl-peptidase which degrades proteins at acidic pHs and is involved in virulence.</text>
</comment>
<dbReference type="PANTHER" id="PTHR14218:SF10">
    <property type="entry name" value="PEPTIDASE S53 DOMAIN-CONTAINING PROTEIN"/>
    <property type="match status" value="1"/>
</dbReference>
<comment type="cofactor">
    <cofactor evidence="15">
        <name>Ca(2+)</name>
        <dbReference type="ChEBI" id="CHEBI:29108"/>
    </cofactor>
    <text evidence="15">Binds 1 Ca(2+) ion per subunit.</text>
</comment>
<dbReference type="FunFam" id="3.40.50.200:FF:000015">
    <property type="entry name" value="Tripeptidyl peptidase A"/>
    <property type="match status" value="1"/>
</dbReference>
<comment type="caution">
    <text evidence="18">The sequence shown here is derived from an EMBL/GenBank/DDBJ whole genome shotgun (WGS) entry which is preliminary data.</text>
</comment>
<feature type="signal peptide" evidence="16">
    <location>
        <begin position="1"/>
        <end position="20"/>
    </location>
</feature>
<evidence type="ECO:0000259" key="17">
    <source>
        <dbReference type="PROSITE" id="PS51695"/>
    </source>
</evidence>
<feature type="binding site" evidence="15">
    <location>
        <position position="577"/>
    </location>
    <ligand>
        <name>Ca(2+)</name>
        <dbReference type="ChEBI" id="CHEBI:29108"/>
    </ligand>
</feature>
<feature type="active site" description="Charge relay system" evidence="15">
    <location>
        <position position="503"/>
    </location>
</feature>
<gene>
    <name evidence="18" type="ORF">NOR_06298</name>
</gene>
<sequence length="616" mass="67291">MKPPASFLCLLGSAVAAVVADFTVVESLDQPPHGWTRLEAANSSLLIRLSISLESEGYEEFEKTLGEVSDPNHSRYGQHLTRDEAFALVRPRQGSTNAVREWLSSEKVPQSQIHERGLFIDVVVAVSTAERLLSTRYDVFQNKNKKAIGTLAYSVPAEVRPHITSIQPTTLFQGRNLVKRAPAPMGLKAALGHGIGDEAEEESADPGNCENNNTPACLRRLYRMKDDYGKPHRRSLLGIAGFNQQAAQFSQLKMYLDKYAKYARGSTFSVELLNGGTNPQGEYPSGEANMDVQIAVSMAYNVPVRFYSAGGEDHGFIPDLDISNPKKEYIEPWLQFLSHLVELPDENLPQVMSISYGVNEQVVPKAYALKICQLFGQLALRGMSVILASGDQGPGISCQSNDGAKTTKFLPAFPAGCPYITAVGATEQRFPEKAINFSSGGFSENWPRPAWQEAAVSRYLDRLGDKWKGYFNRKGRGFPDVSAQGIGYPFFNHNSTELGGGTSASAPLFASMIAVINDSRMKKGKAPLGFLNPWLYQVASHAFTDITRGRSEGCKGVSYSGLASPVIPGAGWDAAEGWDPVTGLVSALPATDRMSCHLVEFENEAQPPMKNRMSYL</sequence>
<dbReference type="SUPFAM" id="SSF54897">
    <property type="entry name" value="Protease propeptides/inhibitors"/>
    <property type="match status" value="1"/>
</dbReference>